<dbReference type="RefSeq" id="WP_294893748.1">
    <property type="nucleotide sequence ID" value="NZ_DLUI01000046.1"/>
</dbReference>
<reference evidence="2 3" key="1">
    <citation type="journal article" date="2017" name="Front. Microbiol.">
        <title>Comparative Genomic Analysis of the Class Epsilonproteobacteria and Proposed Reclassification to Epsilonbacteraeota (phyl. nov.).</title>
        <authorList>
            <person name="Waite D.W."/>
            <person name="Vanwonterghem I."/>
            <person name="Rinke C."/>
            <person name="Parks D.H."/>
            <person name="Zhang Y."/>
            <person name="Takai K."/>
            <person name="Sievert S.M."/>
            <person name="Simon J."/>
            <person name="Campbell B.J."/>
            <person name="Hanson T.E."/>
            <person name="Woyke T."/>
            <person name="Klotz M.G."/>
            <person name="Hugenholtz P."/>
        </authorList>
    </citation>
    <scope>NUCLEOTIDE SEQUENCE [LARGE SCALE GENOMIC DNA]</scope>
    <source>
        <strain evidence="2">UBA12443</strain>
    </source>
</reference>
<evidence type="ECO:0000256" key="1">
    <source>
        <dbReference type="ARBA" id="ARBA00023125"/>
    </source>
</evidence>
<name>A0A2D3WCJ8_9BACT</name>
<accession>A0A2D3WCJ8</accession>
<dbReference type="PROSITE" id="PS51197">
    <property type="entry name" value="HTH_RRF2_2"/>
    <property type="match status" value="1"/>
</dbReference>
<dbReference type="GO" id="GO:0005829">
    <property type="term" value="C:cytosol"/>
    <property type="evidence" value="ECO:0007669"/>
    <property type="project" value="TreeGrafter"/>
</dbReference>
<evidence type="ECO:0000313" key="2">
    <source>
        <dbReference type="EMBL" id="DAB39032.1"/>
    </source>
</evidence>
<dbReference type="GO" id="GO:0003677">
    <property type="term" value="F:DNA binding"/>
    <property type="evidence" value="ECO:0007669"/>
    <property type="project" value="UniProtKB-KW"/>
</dbReference>
<evidence type="ECO:0000313" key="3">
    <source>
        <dbReference type="Proteomes" id="UP000228859"/>
    </source>
</evidence>
<dbReference type="AlphaFoldDB" id="A0A2D3WCJ8"/>
<protein>
    <submittedName>
        <fullName evidence="2">Rrf2 family transcriptional regulator</fullName>
    </submittedName>
</protein>
<sequence length="134" mass="15026">MAALSSKAIYGLAAMHVLSHAPHGRAMQVREISAMTQISHGYLEQLLSILRRNHLVSSIRGASGGYKLSRASHEIEVIDIIEALEGPFYKVEGNMGSSLILEYFWGDIENKMRALFGMKLSELDQAYQPHYYEI</sequence>
<dbReference type="PANTHER" id="PTHR33221:SF5">
    <property type="entry name" value="HTH-TYPE TRANSCRIPTIONAL REGULATOR ISCR"/>
    <property type="match status" value="1"/>
</dbReference>
<gene>
    <name evidence="2" type="ORF">CFH83_02995</name>
</gene>
<dbReference type="InterPro" id="IPR036390">
    <property type="entry name" value="WH_DNA-bd_sf"/>
</dbReference>
<dbReference type="PANTHER" id="PTHR33221">
    <property type="entry name" value="WINGED HELIX-TURN-HELIX TRANSCRIPTIONAL REGULATOR, RRF2 FAMILY"/>
    <property type="match status" value="1"/>
</dbReference>
<dbReference type="InterPro" id="IPR036388">
    <property type="entry name" value="WH-like_DNA-bd_sf"/>
</dbReference>
<dbReference type="EMBL" id="DLUI01000046">
    <property type="protein sequence ID" value="DAB39032.1"/>
    <property type="molecule type" value="Genomic_DNA"/>
</dbReference>
<keyword evidence="1" id="KW-0238">DNA-binding</keyword>
<dbReference type="Gene3D" id="1.10.10.10">
    <property type="entry name" value="Winged helix-like DNA-binding domain superfamily/Winged helix DNA-binding domain"/>
    <property type="match status" value="1"/>
</dbReference>
<comment type="caution">
    <text evidence="2">The sequence shown here is derived from an EMBL/GenBank/DDBJ whole genome shotgun (WGS) entry which is preliminary data.</text>
</comment>
<dbReference type="InterPro" id="IPR000944">
    <property type="entry name" value="Tscrpt_reg_Rrf2"/>
</dbReference>
<dbReference type="SUPFAM" id="SSF46785">
    <property type="entry name" value="Winged helix' DNA-binding domain"/>
    <property type="match status" value="1"/>
</dbReference>
<dbReference type="Pfam" id="PF02082">
    <property type="entry name" value="Rrf2"/>
    <property type="match status" value="1"/>
</dbReference>
<dbReference type="GO" id="GO:0003700">
    <property type="term" value="F:DNA-binding transcription factor activity"/>
    <property type="evidence" value="ECO:0007669"/>
    <property type="project" value="TreeGrafter"/>
</dbReference>
<dbReference type="Proteomes" id="UP000228859">
    <property type="component" value="Unassembled WGS sequence"/>
</dbReference>
<proteinExistence type="predicted"/>
<dbReference type="NCBIfam" id="TIGR00738">
    <property type="entry name" value="rrf2_super"/>
    <property type="match status" value="1"/>
</dbReference>
<organism evidence="2 3">
    <name type="scientific">Sulfuricurvum kujiense</name>
    <dbReference type="NCBI Taxonomy" id="148813"/>
    <lineage>
        <taxon>Bacteria</taxon>
        <taxon>Pseudomonadati</taxon>
        <taxon>Campylobacterota</taxon>
        <taxon>Epsilonproteobacteria</taxon>
        <taxon>Campylobacterales</taxon>
        <taxon>Sulfurimonadaceae</taxon>
        <taxon>Sulfuricurvum</taxon>
    </lineage>
</organism>